<comment type="caution">
    <text evidence="1">The sequence shown here is derived from an EMBL/GenBank/DDBJ whole genome shotgun (WGS) entry which is preliminary data.</text>
</comment>
<dbReference type="EMBL" id="ATIT01000094">
    <property type="protein sequence ID" value="EPI11877.1"/>
    <property type="molecule type" value="Genomic_DNA"/>
</dbReference>
<protein>
    <submittedName>
        <fullName evidence="1">Uncharacterized protein</fullName>
    </submittedName>
</protein>
<evidence type="ECO:0000313" key="2">
    <source>
        <dbReference type="Proteomes" id="UP000014622"/>
    </source>
</evidence>
<dbReference type="AlphaFoldDB" id="A0AB73A939"/>
<organism evidence="1 2">
    <name type="scientific">Enterococcus faecium SD2A-2</name>
    <dbReference type="NCBI Taxonomy" id="1244154"/>
    <lineage>
        <taxon>Bacteria</taxon>
        <taxon>Bacillati</taxon>
        <taxon>Bacillota</taxon>
        <taxon>Bacilli</taxon>
        <taxon>Lactobacillales</taxon>
        <taxon>Enterococcaceae</taxon>
        <taxon>Enterococcus</taxon>
    </lineage>
</organism>
<dbReference type="Proteomes" id="UP000014622">
    <property type="component" value="Unassembled WGS sequence"/>
</dbReference>
<proteinExistence type="predicted"/>
<evidence type="ECO:0000313" key="1">
    <source>
        <dbReference type="EMBL" id="EPI11877.1"/>
    </source>
</evidence>
<accession>A0AB73A939</accession>
<name>A0AB73A939_ENTFC</name>
<sequence>MTAKDEYFLETSSSKRNIVCLLDVFCAYFDYTVSFFYCQMRKYVP</sequence>
<gene>
    <name evidence="1" type="ORF">D356_01753</name>
</gene>
<reference evidence="1 2" key="1">
    <citation type="submission" date="2013-06" db="EMBL/GenBank/DDBJ databases">
        <authorList>
            <person name="Weinstock G."/>
            <person name="Sodergren E."/>
            <person name="Lobos E.A."/>
            <person name="Fulton L."/>
            <person name="Fulton R."/>
            <person name="Courtney L."/>
            <person name="Fronick C."/>
            <person name="O'Laughlin M."/>
            <person name="Godfrey J."/>
            <person name="Wilson R.M."/>
            <person name="Miner T."/>
            <person name="Farmer C."/>
            <person name="Delehaunty K."/>
            <person name="Cordes M."/>
            <person name="Minx P."/>
            <person name="Tomlinson C."/>
            <person name="Chen J."/>
            <person name="Wollam A."/>
            <person name="Pepin K.H."/>
            <person name="Bhonagiri V."/>
            <person name="Zhang X."/>
            <person name="Warren W."/>
            <person name="Mitreva M."/>
            <person name="Mardis E.R."/>
            <person name="Wilson R.K."/>
        </authorList>
    </citation>
    <scope>NUCLEOTIDE SEQUENCE [LARGE SCALE GENOMIC DNA]</scope>
    <source>
        <strain evidence="1 2">SD2A-2</strain>
    </source>
</reference>